<organism evidence="7 8">
    <name type="scientific">Salinicoccus sediminis</name>
    <dbReference type="NCBI Taxonomy" id="1432562"/>
    <lineage>
        <taxon>Bacteria</taxon>
        <taxon>Bacillati</taxon>
        <taxon>Bacillota</taxon>
        <taxon>Bacilli</taxon>
        <taxon>Bacillales</taxon>
        <taxon>Staphylococcaceae</taxon>
        <taxon>Salinicoccus</taxon>
    </lineage>
</organism>
<dbReference type="AlphaFoldDB" id="A0A0M2SFI2"/>
<dbReference type="GO" id="GO:0016020">
    <property type="term" value="C:membrane"/>
    <property type="evidence" value="ECO:0007669"/>
    <property type="project" value="UniProtKB-SubCell"/>
</dbReference>
<proteinExistence type="inferred from homology"/>
<evidence type="ECO:0000256" key="5">
    <source>
        <dbReference type="ARBA" id="ARBA00023136"/>
    </source>
</evidence>
<feature type="transmembrane region" description="Helical" evidence="6">
    <location>
        <begin position="241"/>
        <end position="262"/>
    </location>
</feature>
<keyword evidence="3 6" id="KW-0812">Transmembrane</keyword>
<comment type="similarity">
    <text evidence="2">Belongs to the autoinducer-2 exporter (AI-2E) (TC 2.A.86) family.</text>
</comment>
<evidence type="ECO:0000256" key="4">
    <source>
        <dbReference type="ARBA" id="ARBA00022989"/>
    </source>
</evidence>
<comment type="caution">
    <text evidence="7">The sequence shown here is derived from an EMBL/GenBank/DDBJ whole genome shotgun (WGS) entry which is preliminary data.</text>
</comment>
<evidence type="ECO:0000256" key="1">
    <source>
        <dbReference type="ARBA" id="ARBA00004141"/>
    </source>
</evidence>
<gene>
    <name evidence="7" type="ORF">WN59_12160</name>
</gene>
<keyword evidence="8" id="KW-1185">Reference proteome</keyword>
<evidence type="ECO:0000313" key="8">
    <source>
        <dbReference type="Proteomes" id="UP000034287"/>
    </source>
</evidence>
<keyword evidence="5 6" id="KW-0472">Membrane</keyword>
<feature type="transmembrane region" description="Helical" evidence="6">
    <location>
        <begin position="34"/>
        <end position="53"/>
    </location>
</feature>
<evidence type="ECO:0000256" key="2">
    <source>
        <dbReference type="ARBA" id="ARBA00009773"/>
    </source>
</evidence>
<dbReference type="PATRIC" id="fig|1432562.3.peg.2430"/>
<dbReference type="RefSeq" id="WP_046517716.1">
    <property type="nucleotide sequence ID" value="NZ_LAYZ01000025.1"/>
</dbReference>
<dbReference type="OrthoDB" id="9793390at2"/>
<reference evidence="7 8" key="1">
    <citation type="submission" date="2015-04" db="EMBL/GenBank/DDBJ databases">
        <title>Taxonomic description and genome sequence of Salinicoccus sediminis sp. nov., a novel hyper halotolerant bacterium isolated from marine sediment.</title>
        <authorList>
            <person name="Mathan Kumar R."/>
            <person name="Kaur G."/>
            <person name="Kumar N."/>
            <person name="Kumar A."/>
            <person name="Singh N.K."/>
            <person name="Kaur N."/>
            <person name="Mayilraj S."/>
        </authorList>
    </citation>
    <scope>NUCLEOTIDE SEQUENCE [LARGE SCALE GENOMIC DNA]</scope>
    <source>
        <strain evidence="7 8">SV-16</strain>
    </source>
</reference>
<comment type="subcellular location">
    <subcellularLocation>
        <location evidence="1">Membrane</location>
        <topology evidence="1">Multi-pass membrane protein</topology>
    </subcellularLocation>
</comment>
<feature type="transmembrane region" description="Helical" evidence="6">
    <location>
        <begin position="218"/>
        <end position="235"/>
    </location>
</feature>
<keyword evidence="7" id="KW-0449">Lipoprotein</keyword>
<name>A0A0M2SFI2_9STAP</name>
<sequence>MMQKNWFQTGIAIIITLVIVALTIQVQVIFEPVYITLMTVFYPLLLGGLLYYITEPVQRFLEHHKAGRLLSTIMIFILVVLVLSGLGSIIVPMIVSEAEHLMERTPYLLNEFEELFEFLMSQRERLPFDVREQVDKVVGQANEIMQGLSAKIITFLANTAGVLVMLILVPFFLFFMLKDHEKFIPAVVSPFRGTVRQFLNELLSDIDFTLKAFIQGQVLVSIILAVMLYTGYVLIGLDYAILLALFALFMNIIPFVGPWIAFAPALIMGLIQDPLLGVWVAAVTLVAQQIDGNIVTPNVMGQKLHLHPLTIITIVLAAGNIAGFAGMLTAIPFYAVVKAKAGVKNLWRYRRSIYKTLSGRA</sequence>
<protein>
    <submittedName>
        <fullName evidence="7">Lipoprotein</fullName>
    </submittedName>
</protein>
<accession>A0A0M2SFI2</accession>
<feature type="transmembrane region" description="Helical" evidence="6">
    <location>
        <begin position="274"/>
        <end position="290"/>
    </location>
</feature>
<dbReference type="Pfam" id="PF01594">
    <property type="entry name" value="AI-2E_transport"/>
    <property type="match status" value="1"/>
</dbReference>
<feature type="transmembrane region" description="Helical" evidence="6">
    <location>
        <begin position="152"/>
        <end position="175"/>
    </location>
</feature>
<evidence type="ECO:0000256" key="6">
    <source>
        <dbReference type="SAM" id="Phobius"/>
    </source>
</evidence>
<dbReference type="PANTHER" id="PTHR21716:SF69">
    <property type="entry name" value="TRANSPORT PROTEIN YUBA-RELATED"/>
    <property type="match status" value="1"/>
</dbReference>
<feature type="transmembrane region" description="Helical" evidence="6">
    <location>
        <begin position="73"/>
        <end position="95"/>
    </location>
</feature>
<dbReference type="Proteomes" id="UP000034287">
    <property type="component" value="Unassembled WGS sequence"/>
</dbReference>
<evidence type="ECO:0000256" key="3">
    <source>
        <dbReference type="ARBA" id="ARBA00022692"/>
    </source>
</evidence>
<dbReference type="InterPro" id="IPR002549">
    <property type="entry name" value="AI-2E-like"/>
</dbReference>
<feature type="transmembrane region" description="Helical" evidence="6">
    <location>
        <begin position="7"/>
        <end position="28"/>
    </location>
</feature>
<keyword evidence="4 6" id="KW-1133">Transmembrane helix</keyword>
<dbReference type="STRING" id="1432562.WN59_12160"/>
<dbReference type="GO" id="GO:0055085">
    <property type="term" value="P:transmembrane transport"/>
    <property type="evidence" value="ECO:0007669"/>
    <property type="project" value="TreeGrafter"/>
</dbReference>
<dbReference type="PANTHER" id="PTHR21716">
    <property type="entry name" value="TRANSMEMBRANE PROTEIN"/>
    <property type="match status" value="1"/>
</dbReference>
<evidence type="ECO:0000313" key="7">
    <source>
        <dbReference type="EMBL" id="KKK33494.1"/>
    </source>
</evidence>
<feature type="transmembrane region" description="Helical" evidence="6">
    <location>
        <begin position="310"/>
        <end position="337"/>
    </location>
</feature>
<dbReference type="EMBL" id="LAYZ01000025">
    <property type="protein sequence ID" value="KKK33494.1"/>
    <property type="molecule type" value="Genomic_DNA"/>
</dbReference>